<keyword evidence="1 3" id="KW-0808">Transferase</keyword>
<dbReference type="CDD" id="cd03801">
    <property type="entry name" value="GT4_PimA-like"/>
    <property type="match status" value="1"/>
</dbReference>
<dbReference type="InterPro" id="IPR001296">
    <property type="entry name" value="Glyco_trans_1"/>
</dbReference>
<gene>
    <name evidence="3" type="ORF">A4R43_20760</name>
</gene>
<dbReference type="Proteomes" id="UP000250434">
    <property type="component" value="Chromosome"/>
</dbReference>
<reference evidence="3 4" key="1">
    <citation type="submission" date="2016-04" db="EMBL/GenBank/DDBJ databases">
        <title>Complete genome sequence and analysis of deep-sea sediment isolate, Amycolatopsis sp. WP1.</title>
        <authorList>
            <person name="Wang H."/>
            <person name="Chen S."/>
            <person name="Wu Q."/>
        </authorList>
    </citation>
    <scope>NUCLEOTIDE SEQUENCE [LARGE SCALE GENOMIC DNA]</scope>
    <source>
        <strain evidence="3 4">WP1</strain>
    </source>
</reference>
<dbReference type="RefSeq" id="WP_113693888.1">
    <property type="nucleotide sequence ID" value="NZ_CP015163.1"/>
</dbReference>
<dbReference type="KEGG" id="aab:A4R43_20760"/>
<dbReference type="EMBL" id="CP015163">
    <property type="protein sequence ID" value="AXB44634.1"/>
    <property type="molecule type" value="Genomic_DNA"/>
</dbReference>
<dbReference type="Gene3D" id="3.40.50.2000">
    <property type="entry name" value="Glycogen Phosphorylase B"/>
    <property type="match status" value="1"/>
</dbReference>
<dbReference type="OrthoDB" id="9765330at2"/>
<proteinExistence type="predicted"/>
<evidence type="ECO:0000313" key="3">
    <source>
        <dbReference type="EMBL" id="AXB44634.1"/>
    </source>
</evidence>
<dbReference type="PANTHER" id="PTHR12526">
    <property type="entry name" value="GLYCOSYLTRANSFERASE"/>
    <property type="match status" value="1"/>
</dbReference>
<name>A0A344L9B0_9PSEU</name>
<organism evidence="3 4">
    <name type="scientific">Amycolatopsis albispora</name>
    <dbReference type="NCBI Taxonomy" id="1804986"/>
    <lineage>
        <taxon>Bacteria</taxon>
        <taxon>Bacillati</taxon>
        <taxon>Actinomycetota</taxon>
        <taxon>Actinomycetes</taxon>
        <taxon>Pseudonocardiales</taxon>
        <taxon>Pseudonocardiaceae</taxon>
        <taxon>Amycolatopsis</taxon>
    </lineage>
</organism>
<sequence>MSVLHVVLPGDVADPRVPSGGNTYDRRVCDGLRALGWQVRETAIDGSWPEPDDVACDRLAALLTGLPAGALVLLDGLVAAGVPEIVTAHAGRLRLVVLVHLPLVVERPALDRLERTTLHEVGAVVATSEWAAGQLAAHHGLGHVHAVPPGTDPAPVASGTDGVRQLLCPAAVTPRKGQDLLFRALAELDGLDWHCRCVGTLDRNPAYVTEVAELAAASGLGERIELPGPRSGADLDAEFDRADLVVLTSRAETFGMVVTEALARGIPVLTTDVDALPDTLGRAPDGTVPGLLAPPEPDALAKALRAWLTDADLREHLREAAFARRSMLALWDHTARQLAGVLERV</sequence>
<dbReference type="PANTHER" id="PTHR12526:SF636">
    <property type="entry name" value="BLL3647 PROTEIN"/>
    <property type="match status" value="1"/>
</dbReference>
<accession>A0A344L9B0</accession>
<evidence type="ECO:0000313" key="4">
    <source>
        <dbReference type="Proteomes" id="UP000250434"/>
    </source>
</evidence>
<evidence type="ECO:0000259" key="2">
    <source>
        <dbReference type="Pfam" id="PF00534"/>
    </source>
</evidence>
<protein>
    <submittedName>
        <fullName evidence="3">Glycosyl transferase</fullName>
    </submittedName>
</protein>
<dbReference type="SUPFAM" id="SSF53756">
    <property type="entry name" value="UDP-Glycosyltransferase/glycogen phosphorylase"/>
    <property type="match status" value="1"/>
</dbReference>
<dbReference type="GO" id="GO:0016757">
    <property type="term" value="F:glycosyltransferase activity"/>
    <property type="evidence" value="ECO:0007669"/>
    <property type="project" value="InterPro"/>
</dbReference>
<dbReference type="AlphaFoldDB" id="A0A344L9B0"/>
<evidence type="ECO:0000256" key="1">
    <source>
        <dbReference type="ARBA" id="ARBA00022679"/>
    </source>
</evidence>
<keyword evidence="4" id="KW-1185">Reference proteome</keyword>
<dbReference type="Pfam" id="PF00534">
    <property type="entry name" value="Glycos_transf_1"/>
    <property type="match status" value="1"/>
</dbReference>
<feature type="domain" description="Glycosyl transferase family 1" evidence="2">
    <location>
        <begin position="164"/>
        <end position="322"/>
    </location>
</feature>